<evidence type="ECO:0000259" key="3">
    <source>
        <dbReference type="Pfam" id="PF00171"/>
    </source>
</evidence>
<evidence type="ECO:0000256" key="2">
    <source>
        <dbReference type="ARBA" id="ARBA00023002"/>
    </source>
</evidence>
<evidence type="ECO:0000256" key="1">
    <source>
        <dbReference type="ARBA" id="ARBA00009986"/>
    </source>
</evidence>
<gene>
    <name evidence="4" type="ORF">GCM10011400_08790</name>
</gene>
<keyword evidence="2" id="KW-0560">Oxidoreductase</keyword>
<dbReference type="CDD" id="cd07149">
    <property type="entry name" value="ALDH_y4uC"/>
    <property type="match status" value="1"/>
</dbReference>
<dbReference type="Pfam" id="PF00171">
    <property type="entry name" value="Aldedh"/>
    <property type="match status" value="1"/>
</dbReference>
<dbReference type="RefSeq" id="WP_115780113.1">
    <property type="nucleotide sequence ID" value="NZ_BMHL01000001.1"/>
</dbReference>
<protein>
    <submittedName>
        <fullName evidence="4">Aldehyde dehydrogenase</fullName>
    </submittedName>
</protein>
<dbReference type="InterPro" id="IPR016163">
    <property type="entry name" value="Ald_DH_C"/>
</dbReference>
<keyword evidence="5" id="KW-1185">Reference proteome</keyword>
<evidence type="ECO:0000313" key="4">
    <source>
        <dbReference type="EMBL" id="GGC24632.1"/>
    </source>
</evidence>
<dbReference type="InterPro" id="IPR016162">
    <property type="entry name" value="Ald_DH_N"/>
</dbReference>
<dbReference type="EMBL" id="BMHL01000001">
    <property type="protein sequence ID" value="GGC24632.1"/>
    <property type="molecule type" value="Genomic_DNA"/>
</dbReference>
<dbReference type="Proteomes" id="UP000602004">
    <property type="component" value="Unassembled WGS sequence"/>
</dbReference>
<dbReference type="InterPro" id="IPR015590">
    <property type="entry name" value="Aldehyde_DH_dom"/>
</dbReference>
<proteinExistence type="inferred from homology"/>
<reference evidence="5" key="1">
    <citation type="journal article" date="2019" name="Int. J. Syst. Evol. Microbiol.">
        <title>The Global Catalogue of Microorganisms (GCM) 10K type strain sequencing project: providing services to taxonomists for standard genome sequencing and annotation.</title>
        <authorList>
            <consortium name="The Broad Institute Genomics Platform"/>
            <consortium name="The Broad Institute Genome Sequencing Center for Infectious Disease"/>
            <person name="Wu L."/>
            <person name="Ma J."/>
        </authorList>
    </citation>
    <scope>NUCLEOTIDE SEQUENCE [LARGE SCALE GENOMIC DNA]</scope>
    <source>
        <strain evidence="5">CGMCC 1.15103</strain>
    </source>
</reference>
<accession>A0ABQ1LKX9</accession>
<name>A0ABQ1LKX9_9BURK</name>
<dbReference type="Gene3D" id="3.40.309.10">
    <property type="entry name" value="Aldehyde Dehydrogenase, Chain A, domain 2"/>
    <property type="match status" value="1"/>
</dbReference>
<comment type="similarity">
    <text evidence="1">Belongs to the aldehyde dehydrogenase family.</text>
</comment>
<organism evidence="4 5">
    <name type="scientific">Paraburkholderia caffeinilytica</name>
    <dbReference type="NCBI Taxonomy" id="1761016"/>
    <lineage>
        <taxon>Bacteria</taxon>
        <taxon>Pseudomonadati</taxon>
        <taxon>Pseudomonadota</taxon>
        <taxon>Betaproteobacteria</taxon>
        <taxon>Burkholderiales</taxon>
        <taxon>Burkholderiaceae</taxon>
        <taxon>Paraburkholderia</taxon>
    </lineage>
</organism>
<dbReference type="PANTHER" id="PTHR42991:SF1">
    <property type="entry name" value="ALDEHYDE DEHYDROGENASE"/>
    <property type="match status" value="1"/>
</dbReference>
<dbReference type="SUPFAM" id="SSF53720">
    <property type="entry name" value="ALDH-like"/>
    <property type="match status" value="1"/>
</dbReference>
<dbReference type="InterPro" id="IPR051020">
    <property type="entry name" value="ALDH-related_metabolic_enz"/>
</dbReference>
<dbReference type="InterPro" id="IPR016161">
    <property type="entry name" value="Ald_DH/histidinol_DH"/>
</dbReference>
<feature type="domain" description="Aldehyde dehydrogenase" evidence="3">
    <location>
        <begin position="15"/>
        <end position="466"/>
    </location>
</feature>
<evidence type="ECO:0000313" key="5">
    <source>
        <dbReference type="Proteomes" id="UP000602004"/>
    </source>
</evidence>
<dbReference type="Gene3D" id="3.40.605.10">
    <property type="entry name" value="Aldehyde Dehydrogenase, Chain A, domain 1"/>
    <property type="match status" value="1"/>
</dbReference>
<sequence>MNSAFPPFTLDSSPGFIPVTNPFDGVEVGTVVNIPPEGAQVLIQTARDGARVCRNLSRYERSRVLETCASLVERDKDAFASLIVAEAGKTIKQARKEVLRCVNTLKLSADEARRNAGEVVPFDAYGGSENRQGWFTREPLGIIVAITPYNDPLNLVAHKLGPAIAGGNAVVLKPSELTPLSAIKLVGYLVAAGMPPNVVSVATGGAALGEALVSSRDVRMVSFTGGFATGEKIARSAGLKKLAMDLGGNAPVIVLGDCHLEDAVDSCVSGAYWAAGQNCIGTQRILIQSSIYDAFRERFVARTRALKTGNPALPDTDVGPMITAQSAVRTKRVVDAAISQGARPLCGNTQDGSLYTPTVLEDVSFECDLWKQEVFSPVVVLQRIETLDEALSLANSPEYSLHAGIFTNDLHAALKAANQLEAGGVMINDSSDYRFDAMPFGGFKYGSLGREGVRFAYEEMTQPKVVCIRKAVYGNPEHSAAAR</sequence>
<dbReference type="PANTHER" id="PTHR42991">
    <property type="entry name" value="ALDEHYDE DEHYDROGENASE"/>
    <property type="match status" value="1"/>
</dbReference>
<comment type="caution">
    <text evidence="4">The sequence shown here is derived from an EMBL/GenBank/DDBJ whole genome shotgun (WGS) entry which is preliminary data.</text>
</comment>